<protein>
    <submittedName>
        <fullName evidence="4">Tetratricopeptide repeat protein</fullName>
    </submittedName>
</protein>
<dbReference type="SUPFAM" id="SSF53756">
    <property type="entry name" value="UDP-Glycosyltransferase/glycogen phosphorylase"/>
    <property type="match status" value="1"/>
</dbReference>
<dbReference type="Pfam" id="PF13432">
    <property type="entry name" value="TPR_16"/>
    <property type="match status" value="1"/>
</dbReference>
<evidence type="ECO:0000313" key="4">
    <source>
        <dbReference type="EMBL" id="UUX50501.1"/>
    </source>
</evidence>
<dbReference type="PANTHER" id="PTHR44858:SF1">
    <property type="entry name" value="UDP-N-ACETYLGLUCOSAMINE--PEPTIDE N-ACETYLGLUCOSAMINYLTRANSFERASE SPINDLY-RELATED"/>
    <property type="match status" value="1"/>
</dbReference>
<organism evidence="4 5">
    <name type="scientific">Nisaea acidiphila</name>
    <dbReference type="NCBI Taxonomy" id="1862145"/>
    <lineage>
        <taxon>Bacteria</taxon>
        <taxon>Pseudomonadati</taxon>
        <taxon>Pseudomonadota</taxon>
        <taxon>Alphaproteobacteria</taxon>
        <taxon>Rhodospirillales</taxon>
        <taxon>Thalassobaculaceae</taxon>
        <taxon>Nisaea</taxon>
    </lineage>
</organism>
<dbReference type="Pfam" id="PF13181">
    <property type="entry name" value="TPR_8"/>
    <property type="match status" value="1"/>
</dbReference>
<dbReference type="EMBL" id="CP102480">
    <property type="protein sequence ID" value="UUX50501.1"/>
    <property type="molecule type" value="Genomic_DNA"/>
</dbReference>
<accession>A0A9J7AYJ1</accession>
<dbReference type="AlphaFoldDB" id="A0A9J7AYJ1"/>
<gene>
    <name evidence="4" type="ORF">NUH88_02150</name>
</gene>
<dbReference type="InterPro" id="IPR050498">
    <property type="entry name" value="Ycf3"/>
</dbReference>
<reference evidence="4" key="1">
    <citation type="submission" date="2022-08" db="EMBL/GenBank/DDBJ databases">
        <title>Nisaea acidiphila sp. nov., isolated from a marine algal debris and emended description of the genus Nisaea Urios et al. 2008.</title>
        <authorList>
            <person name="Kwon K."/>
        </authorList>
    </citation>
    <scope>NUCLEOTIDE SEQUENCE</scope>
    <source>
        <strain evidence="4">MEBiC11861</strain>
    </source>
</reference>
<dbReference type="RefSeq" id="WP_257769677.1">
    <property type="nucleotide sequence ID" value="NZ_CP102480.1"/>
</dbReference>
<dbReference type="KEGG" id="naci:NUH88_02150"/>
<sequence>MAKDRENHPIRAGDELHFEKLLFASLSAHRNSQFDLAETGYREILSRFPGHAGANDLFGTLLHQTGRPREAEMHLERALSLDPGLASASNSLGAVRFQQNRKADAVRAFAQANMSNPANVDAWLNRSRLAEQMGDLDQAFSTAYEAVQRFPDLAAVYARAGAALLSRREPDQAIGYLEKAIERAPLEIEPYLHLSLARKQAGDAGRSQAILRSAILLAPDAVVLYPHLRDGEGQSDCPIDLAGWASRAICLSPRSAGLWALLAAAFEARKDDKRTASAARRSMLLEPDAHAAHHCLALALFRMDEFSAAARASRLALLLFPDISELRFVAAACAFISGDTAAGWRLYEDRVGSRLDTRRVGLPELWDGQSDPGHLLVAAEQGVGDEYIFLSRLSWLRDRVSEITVECDRRNRRLFERSFPDFRFIDRQISATEREAPVFDYRAACRELDFDRAILSASLLPLSKLNPQEVGPRAFLLPEANEIQRWRTYFSELTDLSLVGICWRGGTSSTARDRFYCDAEAMLAVLGPRQALFVNLVYNSLPGELEAAGAKLGCIVHDPVGIDQKDELDRLAALLAVLDVVVAVDTAVCTLSAAVGTPTLRLGRSLMFQSDHHDAVLGASLPMCSRAEPFDLPTCLSRAAARLSDILSSEQ</sequence>
<feature type="repeat" description="TPR" evidence="3">
    <location>
        <begin position="154"/>
        <end position="187"/>
    </location>
</feature>
<dbReference type="Gene3D" id="3.40.50.2000">
    <property type="entry name" value="Glycogen Phosphorylase B"/>
    <property type="match status" value="1"/>
</dbReference>
<dbReference type="Proteomes" id="UP001060336">
    <property type="component" value="Chromosome"/>
</dbReference>
<dbReference type="InterPro" id="IPR019734">
    <property type="entry name" value="TPR_rpt"/>
</dbReference>
<dbReference type="SMART" id="SM00028">
    <property type="entry name" value="TPR"/>
    <property type="match status" value="6"/>
</dbReference>
<dbReference type="SUPFAM" id="SSF48452">
    <property type="entry name" value="TPR-like"/>
    <property type="match status" value="2"/>
</dbReference>
<evidence type="ECO:0000256" key="2">
    <source>
        <dbReference type="ARBA" id="ARBA00022803"/>
    </source>
</evidence>
<evidence type="ECO:0000313" key="5">
    <source>
        <dbReference type="Proteomes" id="UP001060336"/>
    </source>
</evidence>
<evidence type="ECO:0000256" key="1">
    <source>
        <dbReference type="ARBA" id="ARBA00022737"/>
    </source>
</evidence>
<evidence type="ECO:0000256" key="3">
    <source>
        <dbReference type="PROSITE-ProRule" id="PRU00339"/>
    </source>
</evidence>
<dbReference type="PROSITE" id="PS50005">
    <property type="entry name" value="TPR"/>
    <property type="match status" value="1"/>
</dbReference>
<dbReference type="Gene3D" id="1.25.40.10">
    <property type="entry name" value="Tetratricopeptide repeat domain"/>
    <property type="match status" value="2"/>
</dbReference>
<dbReference type="PANTHER" id="PTHR44858">
    <property type="entry name" value="TETRATRICOPEPTIDE REPEAT PROTEIN 6"/>
    <property type="match status" value="1"/>
</dbReference>
<keyword evidence="2 3" id="KW-0802">TPR repeat</keyword>
<dbReference type="InterPro" id="IPR011990">
    <property type="entry name" value="TPR-like_helical_dom_sf"/>
</dbReference>
<name>A0A9J7AYJ1_9PROT</name>
<proteinExistence type="predicted"/>
<keyword evidence="1" id="KW-0677">Repeat</keyword>
<keyword evidence="5" id="KW-1185">Reference proteome</keyword>